<proteinExistence type="predicted"/>
<dbReference type="AlphaFoldDB" id="A0AAE2C766"/>
<dbReference type="PANTHER" id="PTHR48036">
    <property type="entry name" value="SPLICING FACTOR (PAD-1), PUTATIVE (AFU_ORTHOLOGUE AFUA_1G15810)-RELATED"/>
    <property type="match status" value="1"/>
</dbReference>
<dbReference type="InterPro" id="IPR006509">
    <property type="entry name" value="RBM39_SF"/>
</dbReference>
<organism evidence="1 2">
    <name type="scientific">Sesamum angolense</name>
    <dbReference type="NCBI Taxonomy" id="2727404"/>
    <lineage>
        <taxon>Eukaryota</taxon>
        <taxon>Viridiplantae</taxon>
        <taxon>Streptophyta</taxon>
        <taxon>Embryophyta</taxon>
        <taxon>Tracheophyta</taxon>
        <taxon>Spermatophyta</taxon>
        <taxon>Magnoliopsida</taxon>
        <taxon>eudicotyledons</taxon>
        <taxon>Gunneridae</taxon>
        <taxon>Pentapetalae</taxon>
        <taxon>asterids</taxon>
        <taxon>lamiids</taxon>
        <taxon>Lamiales</taxon>
        <taxon>Pedaliaceae</taxon>
        <taxon>Sesamum</taxon>
    </lineage>
</organism>
<evidence type="ECO:0000313" key="1">
    <source>
        <dbReference type="EMBL" id="KAK4411602.1"/>
    </source>
</evidence>
<evidence type="ECO:0008006" key="3">
    <source>
        <dbReference type="Google" id="ProtNLM"/>
    </source>
</evidence>
<dbReference type="InterPro" id="IPR035979">
    <property type="entry name" value="RBD_domain_sf"/>
</dbReference>
<comment type="caution">
    <text evidence="1">The sequence shown here is derived from an EMBL/GenBank/DDBJ whole genome shotgun (WGS) entry which is preliminary data.</text>
</comment>
<reference evidence="1" key="1">
    <citation type="submission" date="2020-06" db="EMBL/GenBank/DDBJ databases">
        <authorList>
            <person name="Li T."/>
            <person name="Hu X."/>
            <person name="Zhang T."/>
            <person name="Song X."/>
            <person name="Zhang H."/>
            <person name="Dai N."/>
            <person name="Sheng W."/>
            <person name="Hou X."/>
            <person name="Wei L."/>
        </authorList>
    </citation>
    <scope>NUCLEOTIDE SEQUENCE</scope>
    <source>
        <strain evidence="1">K16</strain>
        <tissue evidence="1">Leaf</tissue>
    </source>
</reference>
<keyword evidence="2" id="KW-1185">Reference proteome</keyword>
<evidence type="ECO:0000313" key="2">
    <source>
        <dbReference type="Proteomes" id="UP001289374"/>
    </source>
</evidence>
<dbReference type="GO" id="GO:0005634">
    <property type="term" value="C:nucleus"/>
    <property type="evidence" value="ECO:0007669"/>
    <property type="project" value="InterPro"/>
</dbReference>
<sequence>MREREREESRWMFAHLNGLIMRKPLDGFSMEESGFPHIEFDKMPLKATERDVFEFFSQAGKFAQLEHAKAAQSLNGKLEIAGRTIKVSSVTDHVGVQDSGAKTADFDDDDGGGLG</sequence>
<protein>
    <recommendedName>
        <fullName evidence="3">RRM domain-containing protein</fullName>
    </recommendedName>
</protein>
<dbReference type="GO" id="GO:0003723">
    <property type="term" value="F:RNA binding"/>
    <property type="evidence" value="ECO:0007669"/>
    <property type="project" value="InterPro"/>
</dbReference>
<gene>
    <name evidence="1" type="ORF">Sango_0233200</name>
</gene>
<dbReference type="GO" id="GO:0006397">
    <property type="term" value="P:mRNA processing"/>
    <property type="evidence" value="ECO:0007669"/>
    <property type="project" value="InterPro"/>
</dbReference>
<name>A0AAE2C766_9LAMI</name>
<dbReference type="Proteomes" id="UP001289374">
    <property type="component" value="Unassembled WGS sequence"/>
</dbReference>
<reference evidence="1" key="2">
    <citation type="journal article" date="2024" name="Plant">
        <title>Genomic evolution and insights into agronomic trait innovations of Sesamum species.</title>
        <authorList>
            <person name="Miao H."/>
            <person name="Wang L."/>
            <person name="Qu L."/>
            <person name="Liu H."/>
            <person name="Sun Y."/>
            <person name="Le M."/>
            <person name="Wang Q."/>
            <person name="Wei S."/>
            <person name="Zheng Y."/>
            <person name="Lin W."/>
            <person name="Duan Y."/>
            <person name="Cao H."/>
            <person name="Xiong S."/>
            <person name="Wang X."/>
            <person name="Wei L."/>
            <person name="Li C."/>
            <person name="Ma Q."/>
            <person name="Ju M."/>
            <person name="Zhao R."/>
            <person name="Li G."/>
            <person name="Mu C."/>
            <person name="Tian Q."/>
            <person name="Mei H."/>
            <person name="Zhang T."/>
            <person name="Gao T."/>
            <person name="Zhang H."/>
        </authorList>
    </citation>
    <scope>NUCLEOTIDE SEQUENCE</scope>
    <source>
        <strain evidence="1">K16</strain>
    </source>
</reference>
<dbReference type="SUPFAM" id="SSF54928">
    <property type="entry name" value="RNA-binding domain, RBD"/>
    <property type="match status" value="1"/>
</dbReference>
<dbReference type="EMBL" id="JACGWL010000001">
    <property type="protein sequence ID" value="KAK4411602.1"/>
    <property type="molecule type" value="Genomic_DNA"/>
</dbReference>
<accession>A0AAE2C766</accession>